<dbReference type="Pfam" id="PF00106">
    <property type="entry name" value="adh_short"/>
    <property type="match status" value="1"/>
</dbReference>
<dbReference type="SUPFAM" id="SSF51735">
    <property type="entry name" value="NAD(P)-binding Rossmann-fold domains"/>
    <property type="match status" value="1"/>
</dbReference>
<dbReference type="PANTHER" id="PTHR24320">
    <property type="entry name" value="RETINOL DEHYDROGENASE"/>
    <property type="match status" value="1"/>
</dbReference>
<organism evidence="3 4">
    <name type="scientific">Heliocybe sulcata</name>
    <dbReference type="NCBI Taxonomy" id="5364"/>
    <lineage>
        <taxon>Eukaryota</taxon>
        <taxon>Fungi</taxon>
        <taxon>Dikarya</taxon>
        <taxon>Basidiomycota</taxon>
        <taxon>Agaricomycotina</taxon>
        <taxon>Agaricomycetes</taxon>
        <taxon>Gloeophyllales</taxon>
        <taxon>Gloeophyllaceae</taxon>
        <taxon>Heliocybe</taxon>
    </lineage>
</organism>
<dbReference type="PANTHER" id="PTHR24320:SF281">
    <property type="entry name" value="SHORT CHAIN DEHYDROGENASE_REDUCTASE FAMILY PROTEIN (AFU_ORTHOLOGUE AFUA_5G14310)"/>
    <property type="match status" value="1"/>
</dbReference>
<protein>
    <submittedName>
        <fullName evidence="3">Putative short-chain dehydrogenase TIC 32, chloroplastic</fullName>
    </submittedName>
</protein>
<dbReference type="Gene3D" id="3.40.50.720">
    <property type="entry name" value="NAD(P)-binding Rossmann-like Domain"/>
    <property type="match status" value="1"/>
</dbReference>
<dbReference type="GO" id="GO:0016491">
    <property type="term" value="F:oxidoreductase activity"/>
    <property type="evidence" value="ECO:0007669"/>
    <property type="project" value="UniProtKB-KW"/>
</dbReference>
<reference evidence="3 4" key="1">
    <citation type="journal article" date="2019" name="Nat. Ecol. Evol.">
        <title>Megaphylogeny resolves global patterns of mushroom evolution.</title>
        <authorList>
            <person name="Varga T."/>
            <person name="Krizsan K."/>
            <person name="Foldi C."/>
            <person name="Dima B."/>
            <person name="Sanchez-Garcia M."/>
            <person name="Sanchez-Ramirez S."/>
            <person name="Szollosi G.J."/>
            <person name="Szarkandi J.G."/>
            <person name="Papp V."/>
            <person name="Albert L."/>
            <person name="Andreopoulos W."/>
            <person name="Angelini C."/>
            <person name="Antonin V."/>
            <person name="Barry K.W."/>
            <person name="Bougher N.L."/>
            <person name="Buchanan P."/>
            <person name="Buyck B."/>
            <person name="Bense V."/>
            <person name="Catcheside P."/>
            <person name="Chovatia M."/>
            <person name="Cooper J."/>
            <person name="Damon W."/>
            <person name="Desjardin D."/>
            <person name="Finy P."/>
            <person name="Geml J."/>
            <person name="Haridas S."/>
            <person name="Hughes K."/>
            <person name="Justo A."/>
            <person name="Karasinski D."/>
            <person name="Kautmanova I."/>
            <person name="Kiss B."/>
            <person name="Kocsube S."/>
            <person name="Kotiranta H."/>
            <person name="LaButti K.M."/>
            <person name="Lechner B.E."/>
            <person name="Liimatainen K."/>
            <person name="Lipzen A."/>
            <person name="Lukacs Z."/>
            <person name="Mihaltcheva S."/>
            <person name="Morgado L.N."/>
            <person name="Niskanen T."/>
            <person name="Noordeloos M.E."/>
            <person name="Ohm R.A."/>
            <person name="Ortiz-Santana B."/>
            <person name="Ovrebo C."/>
            <person name="Racz N."/>
            <person name="Riley R."/>
            <person name="Savchenko A."/>
            <person name="Shiryaev A."/>
            <person name="Soop K."/>
            <person name="Spirin V."/>
            <person name="Szebenyi C."/>
            <person name="Tomsovsky M."/>
            <person name="Tulloss R.E."/>
            <person name="Uehling J."/>
            <person name="Grigoriev I.V."/>
            <person name="Vagvolgyi C."/>
            <person name="Papp T."/>
            <person name="Martin F.M."/>
            <person name="Miettinen O."/>
            <person name="Hibbett D.S."/>
            <person name="Nagy L.G."/>
        </authorList>
    </citation>
    <scope>NUCLEOTIDE SEQUENCE [LARGE SCALE GENOMIC DNA]</scope>
    <source>
        <strain evidence="3 4">OMC1185</strain>
    </source>
</reference>
<comment type="similarity">
    <text evidence="1">Belongs to the short-chain dehydrogenases/reductases (SDR) family.</text>
</comment>
<dbReference type="InterPro" id="IPR036291">
    <property type="entry name" value="NAD(P)-bd_dom_sf"/>
</dbReference>
<name>A0A5C3MQX5_9AGAM</name>
<dbReference type="OrthoDB" id="191139at2759"/>
<evidence type="ECO:0000313" key="4">
    <source>
        <dbReference type="Proteomes" id="UP000305948"/>
    </source>
</evidence>
<evidence type="ECO:0000256" key="1">
    <source>
        <dbReference type="ARBA" id="ARBA00006484"/>
    </source>
</evidence>
<dbReference type="Proteomes" id="UP000305948">
    <property type="component" value="Unassembled WGS sequence"/>
</dbReference>
<dbReference type="InterPro" id="IPR002347">
    <property type="entry name" value="SDR_fam"/>
</dbReference>
<dbReference type="EMBL" id="ML213522">
    <property type="protein sequence ID" value="TFK47819.1"/>
    <property type="molecule type" value="Genomic_DNA"/>
</dbReference>
<keyword evidence="4" id="KW-1185">Reference proteome</keyword>
<evidence type="ECO:0000313" key="3">
    <source>
        <dbReference type="EMBL" id="TFK47819.1"/>
    </source>
</evidence>
<proteinExistence type="inferred from homology"/>
<evidence type="ECO:0000256" key="2">
    <source>
        <dbReference type="ARBA" id="ARBA00023002"/>
    </source>
</evidence>
<keyword evidence="2" id="KW-0560">Oxidoreductase</keyword>
<dbReference type="PRINTS" id="PR00081">
    <property type="entry name" value="GDHRDH"/>
</dbReference>
<dbReference type="STRING" id="5364.A0A5C3MQX5"/>
<dbReference type="AlphaFoldDB" id="A0A5C3MQX5"/>
<accession>A0A5C3MQX5</accession>
<gene>
    <name evidence="3" type="ORF">OE88DRAFT_1647585</name>
</gene>
<sequence length="319" mass="35236">MQSVLHSVIGPAGPEQEDLKGRTAIVTGGANGIGKEVARAFAKYGAKVIMINRKEEQGSAAIEQFNKEAREEGIQGGQLDIHWVGCDIAKMSDVRKTFGEIAEKEERLDLLILSAGINAEQFGLSADNLDRHFALNALGHFYIVNLLYPLMRKTSKLPNAPAPRIVFESSEQHRAAPPNVHFGSLAEINDDTLDPTRRYARTKLAMILYTKGLLDYVIKKNNDNCLDALHTGVVGQTLSFVSKLVGRDIEQGSYSALYAALADEVLEKGWNGYYFTDPGQLGKETAQANDKWLIRSCWELSERLIREKAGNDALKSWDA</sequence>